<dbReference type="Proteomes" id="UP000037035">
    <property type="component" value="Unassembled WGS sequence"/>
</dbReference>
<feature type="compositionally biased region" description="Basic and acidic residues" evidence="1">
    <location>
        <begin position="386"/>
        <end position="405"/>
    </location>
</feature>
<evidence type="ECO:0000256" key="1">
    <source>
        <dbReference type="SAM" id="MobiDB-lite"/>
    </source>
</evidence>
<evidence type="ECO:0000313" key="3">
    <source>
        <dbReference type="Proteomes" id="UP000037035"/>
    </source>
</evidence>
<gene>
    <name evidence="2" type="ORF">VP01_1256g3</name>
</gene>
<proteinExistence type="predicted"/>
<dbReference type="VEuPathDB" id="FungiDB:VP01_1256g3"/>
<accession>A0A0L6VPJ3</accession>
<sequence>MVRVRLGWLEGECGRRSGRWERSRRQQCATHSLSCLSLISARPLTYHKSHPGGSLRRCVTLRGDLPAGRHFGITCHIFVYQFEFRGCRVSWLVKSFYQFFPIKMGPSHPQSSILDFAMKNHHFFWGVKRFTPSMAWISSLAMNILSPCRKLKWLIHGHPIPAFTFSLHQCFLKIQINGPITCQWVLKMCKNICYNLPLLRRASRRYAGALWAALFKRLSYTNHRILFQCLCTATSQLIPTPKKRAQASNIFTQWPHFQGTQSGKILNPAQNQKFWHSSYRAIISKIKIRRAIIILREPTPSNYEDSHRFPLQLNQLLSLILRLDHNLILRHRTFSQGNMYFESETTYSTHSYLSYLQTEEMSEARGRVVIEELLVKLKNTTREPFQDPKGACEENMKRTGTEVRRQVRSGKLSQTGKQEGGMCEQTT</sequence>
<keyword evidence="3" id="KW-1185">Reference proteome</keyword>
<feature type="region of interest" description="Disordered" evidence="1">
    <location>
        <begin position="386"/>
        <end position="427"/>
    </location>
</feature>
<dbReference type="EMBL" id="LAVV01002854">
    <property type="protein sequence ID" value="KNZ62547.1"/>
    <property type="molecule type" value="Genomic_DNA"/>
</dbReference>
<dbReference type="AlphaFoldDB" id="A0A0L6VPJ3"/>
<organism evidence="2 3">
    <name type="scientific">Puccinia sorghi</name>
    <dbReference type="NCBI Taxonomy" id="27349"/>
    <lineage>
        <taxon>Eukaryota</taxon>
        <taxon>Fungi</taxon>
        <taxon>Dikarya</taxon>
        <taxon>Basidiomycota</taxon>
        <taxon>Pucciniomycotina</taxon>
        <taxon>Pucciniomycetes</taxon>
        <taxon>Pucciniales</taxon>
        <taxon>Pucciniaceae</taxon>
        <taxon>Puccinia</taxon>
    </lineage>
</organism>
<protein>
    <submittedName>
        <fullName evidence="2">Uncharacterized protein</fullName>
    </submittedName>
</protein>
<comment type="caution">
    <text evidence="2">The sequence shown here is derived from an EMBL/GenBank/DDBJ whole genome shotgun (WGS) entry which is preliminary data.</text>
</comment>
<evidence type="ECO:0000313" key="2">
    <source>
        <dbReference type="EMBL" id="KNZ62547.1"/>
    </source>
</evidence>
<reference evidence="2 3" key="1">
    <citation type="submission" date="2015-08" db="EMBL/GenBank/DDBJ databases">
        <title>Next Generation Sequencing and Analysis of the Genome of Puccinia sorghi L Schw, the Causal Agent of Maize Common Rust.</title>
        <authorList>
            <person name="Rochi L."/>
            <person name="Burguener G."/>
            <person name="Darino M."/>
            <person name="Turjanski A."/>
            <person name="Kreff E."/>
            <person name="Dieguez M.J."/>
            <person name="Sacco F."/>
        </authorList>
    </citation>
    <scope>NUCLEOTIDE SEQUENCE [LARGE SCALE GENOMIC DNA]</scope>
    <source>
        <strain evidence="2 3">RO10H11247</strain>
    </source>
</reference>
<name>A0A0L6VPJ3_9BASI</name>